<name>A0A0J6FK25_9BACT</name>
<gene>
    <name evidence="9" type="ORF">ACM15_05165</name>
</gene>
<evidence type="ECO:0000256" key="4">
    <source>
        <dbReference type="ARBA" id="ARBA00023136"/>
    </source>
</evidence>
<dbReference type="Gene3D" id="2.60.40.2090">
    <property type="match status" value="1"/>
</dbReference>
<dbReference type="GO" id="GO:0009279">
    <property type="term" value="C:cell outer membrane"/>
    <property type="evidence" value="ECO:0007669"/>
    <property type="project" value="UniProtKB-SubCell"/>
</dbReference>
<evidence type="ECO:0008006" key="11">
    <source>
        <dbReference type="Google" id="ProtNLM"/>
    </source>
</evidence>
<comment type="caution">
    <text evidence="9">The sequence shown here is derived from an EMBL/GenBank/DDBJ whole genome shotgun (WGS) entry which is preliminary data.</text>
</comment>
<proteinExistence type="inferred from homology"/>
<evidence type="ECO:0000256" key="8">
    <source>
        <dbReference type="SAM" id="SignalP"/>
    </source>
</evidence>
<evidence type="ECO:0000313" key="10">
    <source>
        <dbReference type="Proteomes" id="UP000036166"/>
    </source>
</evidence>
<evidence type="ECO:0000256" key="5">
    <source>
        <dbReference type="ARBA" id="ARBA00023139"/>
    </source>
</evidence>
<keyword evidence="6" id="KW-0998">Cell outer membrane</keyword>
<feature type="signal peptide" evidence="8">
    <location>
        <begin position="1"/>
        <end position="26"/>
    </location>
</feature>
<keyword evidence="5" id="KW-0564">Palmitate</keyword>
<keyword evidence="4" id="KW-0472">Membrane</keyword>
<evidence type="ECO:0000313" key="9">
    <source>
        <dbReference type="EMBL" id="KMM34782.1"/>
    </source>
</evidence>
<evidence type="ECO:0000256" key="2">
    <source>
        <dbReference type="ARBA" id="ARBA00007248"/>
    </source>
</evidence>
<dbReference type="GeneID" id="69983508"/>
<reference evidence="9 10" key="1">
    <citation type="submission" date="2015-06" db="EMBL/GenBank/DDBJ databases">
        <title>Draft Genome Sequence of Parabacteroides goldsteinii with Putative Novel Metallo-Beta-Lactamases Isolated from a Blood Culture from a Human Patient.</title>
        <authorList>
            <person name="Krogh T.J."/>
            <person name="Agergaard C.N."/>
            <person name="Moller-Jensen J."/>
            <person name="Justesen U.S."/>
        </authorList>
    </citation>
    <scope>NUCLEOTIDE SEQUENCE [LARGE SCALE GENOMIC DNA]</scope>
    <source>
        <strain evidence="9 10">910340</strain>
    </source>
</reference>
<keyword evidence="3 8" id="KW-0732">Signal</keyword>
<sequence length="344" mass="39177">MNIRSYIRKINVKSMAVIACTSMLYACDSLIYDDEGDCSVNYRVKFRYDYNMKFADAFAHEVNVVTLYLLDVDGKVVWQRTEQGESLAADDYAMTIDVEPGEYELLAWCGTTDKGSFSRPATTVGRELTCTLDRQYDAGNKAFVNEDLDRLFHGRLPEQTFGETEGTYTYTVPLVKNTNNVRVVLQHLSGEAVDKDKFVFTITDTNGSMDWDNTLLPDEPVTFFAWHTDAGEAGIDSQSEEIQTVSRAIFSAAIAELTIPRLVKGQKTQLTVTNKETGKPVFSIPLIDYALLVKGFYNRDMDDQEYLDRQDVYDMVFFLDKGDRWLDAYIYINSWKVVLQNSEL</sequence>
<dbReference type="InterPro" id="IPR014941">
    <property type="entry name" value="FimB/Mfa2/Mfa3"/>
</dbReference>
<evidence type="ECO:0000256" key="7">
    <source>
        <dbReference type="ARBA" id="ARBA00023288"/>
    </source>
</evidence>
<dbReference type="RefSeq" id="WP_044215082.1">
    <property type="nucleotide sequence ID" value="NZ_CABKUI010000001.1"/>
</dbReference>
<evidence type="ECO:0000256" key="6">
    <source>
        <dbReference type="ARBA" id="ARBA00023237"/>
    </source>
</evidence>
<comment type="subcellular location">
    <subcellularLocation>
        <location evidence="1">Cell outer membrane</location>
    </subcellularLocation>
</comment>
<protein>
    <recommendedName>
        <fullName evidence="11">FimB/Mfa2 family fimbrial subunit</fullName>
    </recommendedName>
</protein>
<dbReference type="PROSITE" id="PS51257">
    <property type="entry name" value="PROKAR_LIPOPROTEIN"/>
    <property type="match status" value="1"/>
</dbReference>
<dbReference type="AlphaFoldDB" id="A0A0J6FK25"/>
<evidence type="ECO:0000256" key="1">
    <source>
        <dbReference type="ARBA" id="ARBA00004442"/>
    </source>
</evidence>
<accession>A0A0J6FK25</accession>
<dbReference type="Pfam" id="PF08842">
    <property type="entry name" value="Mfa2"/>
    <property type="match status" value="1"/>
</dbReference>
<feature type="chain" id="PRO_5005271067" description="FimB/Mfa2 family fimbrial subunit" evidence="8">
    <location>
        <begin position="27"/>
        <end position="344"/>
    </location>
</feature>
<organism evidence="9 10">
    <name type="scientific">Parabacteroides goldsteinii</name>
    <dbReference type="NCBI Taxonomy" id="328812"/>
    <lineage>
        <taxon>Bacteria</taxon>
        <taxon>Pseudomonadati</taxon>
        <taxon>Bacteroidota</taxon>
        <taxon>Bacteroidia</taxon>
        <taxon>Bacteroidales</taxon>
        <taxon>Tannerellaceae</taxon>
        <taxon>Parabacteroides</taxon>
    </lineage>
</organism>
<keyword evidence="7" id="KW-0449">Lipoprotein</keyword>
<dbReference type="EMBL" id="LFJV01000012">
    <property type="protein sequence ID" value="KMM34782.1"/>
    <property type="molecule type" value="Genomic_DNA"/>
</dbReference>
<comment type="similarity">
    <text evidence="2">Belongs to the bacteroidetes fimbrillin superfamily. FimB/Mfa2 family.</text>
</comment>
<dbReference type="Gene3D" id="2.60.40.2100">
    <property type="match status" value="1"/>
</dbReference>
<dbReference type="Proteomes" id="UP000036166">
    <property type="component" value="Unassembled WGS sequence"/>
</dbReference>
<evidence type="ECO:0000256" key="3">
    <source>
        <dbReference type="ARBA" id="ARBA00022729"/>
    </source>
</evidence>
<dbReference type="PATRIC" id="fig|328812.4.peg.763"/>